<dbReference type="Pfam" id="PF00072">
    <property type="entry name" value="Response_reg"/>
    <property type="match status" value="1"/>
</dbReference>
<reference evidence="11 12" key="1">
    <citation type="submission" date="2024-08" db="EMBL/GenBank/DDBJ databases">
        <title>Halobellus sp. MBLA0158 whole genome sequence.</title>
        <authorList>
            <person name="Hwang C.Y."/>
            <person name="Cho E.-S."/>
            <person name="Seo M.-J."/>
        </authorList>
    </citation>
    <scope>NUCLEOTIDE SEQUENCE [LARGE SCALE GENOMIC DNA]</scope>
    <source>
        <strain evidence="11 12">MBLA0158</strain>
    </source>
</reference>
<keyword evidence="3 5" id="KW-0378">Hydrolase</keyword>
<feature type="active site" evidence="5 6">
    <location>
        <position position="391"/>
    </location>
</feature>
<evidence type="ECO:0000256" key="2">
    <source>
        <dbReference type="ARBA" id="ARBA00022500"/>
    </source>
</evidence>
<evidence type="ECO:0000256" key="5">
    <source>
        <dbReference type="HAMAP-Rule" id="MF_00099"/>
    </source>
</evidence>
<dbReference type="AlphaFoldDB" id="A0ABD5MB83"/>
<comment type="caution">
    <text evidence="11">The sequence shown here is derived from an EMBL/GenBank/DDBJ whole genome shotgun (WGS) entry which is preliminary data.</text>
</comment>
<dbReference type="GO" id="GO:0006935">
    <property type="term" value="P:chemotaxis"/>
    <property type="evidence" value="ECO:0007669"/>
    <property type="project" value="UniProtKB-UniRule"/>
</dbReference>
<evidence type="ECO:0000313" key="12">
    <source>
        <dbReference type="Proteomes" id="UP001570511"/>
    </source>
</evidence>
<comment type="domain">
    <text evidence="5">Contains a C-terminal catalytic domain, and an N-terminal region which modulates catalytic activity.</text>
</comment>
<feature type="modified residue" description="4-aspartylphosphate" evidence="5 7">
    <location>
        <position position="65"/>
    </location>
</feature>
<evidence type="ECO:0000313" key="11">
    <source>
        <dbReference type="EMBL" id="MFA1610761.1"/>
    </source>
</evidence>
<dbReference type="PROSITE" id="PS50110">
    <property type="entry name" value="RESPONSE_REGULATORY"/>
    <property type="match status" value="1"/>
</dbReference>
<dbReference type="GO" id="GO:0050568">
    <property type="term" value="F:protein-glutamine glutaminase activity"/>
    <property type="evidence" value="ECO:0007669"/>
    <property type="project" value="UniProtKB-UniRule"/>
</dbReference>
<dbReference type="RefSeq" id="WP_372388518.1">
    <property type="nucleotide sequence ID" value="NZ_JBGNYA010000001.1"/>
</dbReference>
<sequence length="449" mass="46696">MSTASERGREGQSTRAVIVDDSRFMRTLIRSLLEEGGVDVVGEASDGSEALDAVREHDPDVVTMDIEMPAMNGLEAVEAIMEDHPTPVLMLSAHAEEDADVTFEALDRGAVDFVTKPGGEVTSSMPRVKRELVEKVESAARVDLSASARVSDRGSTGSRTRESDRSGGATETTRSGSATRSGSRTRSGSTRSTDAAESPSRSSGTSTDGPGGSSRRRGRSRSTAAGGDADSDAARDAASESAAQSGAGTAASAATYPDVGTLVVGASTGGPAVVERVLGGLPREANLRILVVQHMPEGFTTRFASRLDGRSAYSVTEAESGERIEPGEARVAPGGHHLLTTSDRKGRLKLELTDTEPIHGVRPAIDVTMASAAETVEGPLCAVLLTGMGRDGVDGLKRISGGGGHTIAQDEETSAIFGMPRRAIEAGCVADVAPAERIAENTLRYFEEE</sequence>
<dbReference type="SUPFAM" id="SSF52172">
    <property type="entry name" value="CheY-like"/>
    <property type="match status" value="1"/>
</dbReference>
<dbReference type="HAMAP" id="MF_00099">
    <property type="entry name" value="CheB_chemtxs"/>
    <property type="match status" value="1"/>
</dbReference>
<evidence type="ECO:0000256" key="8">
    <source>
        <dbReference type="SAM" id="MobiDB-lite"/>
    </source>
</evidence>
<name>A0ABD5MB83_9EURY</name>
<dbReference type="EMBL" id="JBGNYA010000001">
    <property type="protein sequence ID" value="MFA1610761.1"/>
    <property type="molecule type" value="Genomic_DNA"/>
</dbReference>
<evidence type="ECO:0000256" key="3">
    <source>
        <dbReference type="ARBA" id="ARBA00022801"/>
    </source>
</evidence>
<dbReference type="EC" id="3.1.1.61" evidence="5"/>
<dbReference type="InterPro" id="IPR011006">
    <property type="entry name" value="CheY-like_superfamily"/>
</dbReference>
<dbReference type="GO" id="GO:0000160">
    <property type="term" value="P:phosphorelay signal transduction system"/>
    <property type="evidence" value="ECO:0007669"/>
    <property type="project" value="UniProtKB-UniRule"/>
</dbReference>
<comment type="subcellular location">
    <subcellularLocation>
        <location evidence="5">Cytoplasm</location>
    </subcellularLocation>
</comment>
<feature type="compositionally biased region" description="Low complexity" evidence="8">
    <location>
        <begin position="166"/>
        <end position="208"/>
    </location>
</feature>
<dbReference type="SUPFAM" id="SSF52738">
    <property type="entry name" value="Methylesterase CheB, C-terminal domain"/>
    <property type="match status" value="1"/>
</dbReference>
<comment type="catalytic activity">
    <reaction evidence="5">
        <text>L-glutaminyl-[protein] + H2O = L-glutamyl-[protein] + NH4(+)</text>
        <dbReference type="Rhea" id="RHEA:16441"/>
        <dbReference type="Rhea" id="RHEA-COMP:10207"/>
        <dbReference type="Rhea" id="RHEA-COMP:10208"/>
        <dbReference type="ChEBI" id="CHEBI:15377"/>
        <dbReference type="ChEBI" id="CHEBI:28938"/>
        <dbReference type="ChEBI" id="CHEBI:29973"/>
        <dbReference type="ChEBI" id="CHEBI:30011"/>
        <dbReference type="EC" id="3.5.1.44"/>
    </reaction>
</comment>
<keyword evidence="5 7" id="KW-0597">Phosphoprotein</keyword>
<dbReference type="Proteomes" id="UP001570511">
    <property type="component" value="Unassembled WGS sequence"/>
</dbReference>
<dbReference type="NCBIfam" id="NF001965">
    <property type="entry name" value="PRK00742.1"/>
    <property type="match status" value="1"/>
</dbReference>
<evidence type="ECO:0000256" key="4">
    <source>
        <dbReference type="ARBA" id="ARBA00048267"/>
    </source>
</evidence>
<protein>
    <recommendedName>
        <fullName evidence="5">Protein-glutamate methylesterase/protein-glutamine glutaminase</fullName>
        <ecNumber evidence="5">3.1.1.61</ecNumber>
        <ecNumber evidence="5">3.5.1.44</ecNumber>
    </recommendedName>
</protein>
<dbReference type="InterPro" id="IPR035909">
    <property type="entry name" value="CheB_C"/>
</dbReference>
<dbReference type="Gene3D" id="3.40.50.2300">
    <property type="match status" value="1"/>
</dbReference>
<dbReference type="PANTHER" id="PTHR42872">
    <property type="entry name" value="PROTEIN-GLUTAMATE METHYLESTERASE/PROTEIN-GLUTAMINE GLUTAMINASE"/>
    <property type="match status" value="1"/>
</dbReference>
<proteinExistence type="inferred from homology"/>
<dbReference type="InterPro" id="IPR000673">
    <property type="entry name" value="Sig_transdc_resp-reg_Me-estase"/>
</dbReference>
<evidence type="ECO:0000256" key="6">
    <source>
        <dbReference type="PROSITE-ProRule" id="PRU00050"/>
    </source>
</evidence>
<dbReference type="InterPro" id="IPR008248">
    <property type="entry name" value="CheB-like"/>
</dbReference>
<keyword evidence="11" id="KW-0489">Methyltransferase</keyword>
<evidence type="ECO:0000256" key="7">
    <source>
        <dbReference type="PROSITE-ProRule" id="PRU00169"/>
    </source>
</evidence>
<keyword evidence="12" id="KW-1185">Reference proteome</keyword>
<feature type="active site" evidence="5 6">
    <location>
        <position position="267"/>
    </location>
</feature>
<keyword evidence="2 5" id="KW-0145">Chemotaxis</keyword>
<feature type="region of interest" description="Disordered" evidence="8">
    <location>
        <begin position="327"/>
        <end position="346"/>
    </location>
</feature>
<dbReference type="GO" id="GO:0032259">
    <property type="term" value="P:methylation"/>
    <property type="evidence" value="ECO:0007669"/>
    <property type="project" value="UniProtKB-KW"/>
</dbReference>
<gene>
    <name evidence="5 11" type="primary">cheB</name>
    <name evidence="11" type="ORF">OS889_07040</name>
</gene>
<evidence type="ECO:0000259" key="9">
    <source>
        <dbReference type="PROSITE" id="PS50110"/>
    </source>
</evidence>
<feature type="domain" description="CheB-type methylesterase" evidence="10">
    <location>
        <begin position="255"/>
        <end position="449"/>
    </location>
</feature>
<dbReference type="InterPro" id="IPR001789">
    <property type="entry name" value="Sig_transdc_resp-reg_receiver"/>
</dbReference>
<dbReference type="GO" id="GO:0005737">
    <property type="term" value="C:cytoplasm"/>
    <property type="evidence" value="ECO:0007669"/>
    <property type="project" value="UniProtKB-SubCell"/>
</dbReference>
<accession>A0ABD5MB83</accession>
<dbReference type="EC" id="3.5.1.44" evidence="5"/>
<dbReference type="Pfam" id="PF01339">
    <property type="entry name" value="CheB_methylest"/>
    <property type="match status" value="1"/>
</dbReference>
<dbReference type="CDD" id="cd17541">
    <property type="entry name" value="REC_CheB-like"/>
    <property type="match status" value="1"/>
</dbReference>
<feature type="domain" description="Response regulatory" evidence="9">
    <location>
        <begin position="15"/>
        <end position="131"/>
    </location>
</feature>
<evidence type="ECO:0000259" key="10">
    <source>
        <dbReference type="PROSITE" id="PS50122"/>
    </source>
</evidence>
<dbReference type="Gene3D" id="3.40.50.180">
    <property type="entry name" value="Methylesterase CheB, C-terminal domain"/>
    <property type="match status" value="1"/>
</dbReference>
<keyword evidence="11" id="KW-0808">Transferase</keyword>
<dbReference type="PANTHER" id="PTHR42872:SF6">
    <property type="entry name" value="PROTEIN-GLUTAMATE METHYLESTERASE_PROTEIN-GLUTAMINE GLUTAMINASE"/>
    <property type="match status" value="1"/>
</dbReference>
<dbReference type="SMART" id="SM00448">
    <property type="entry name" value="REC"/>
    <property type="match status" value="1"/>
</dbReference>
<feature type="region of interest" description="Disordered" evidence="8">
    <location>
        <begin position="144"/>
        <end position="252"/>
    </location>
</feature>
<comment type="catalytic activity">
    <reaction evidence="4 5">
        <text>[protein]-L-glutamate 5-O-methyl ester + H2O = L-glutamyl-[protein] + methanol + H(+)</text>
        <dbReference type="Rhea" id="RHEA:23236"/>
        <dbReference type="Rhea" id="RHEA-COMP:10208"/>
        <dbReference type="Rhea" id="RHEA-COMP:10311"/>
        <dbReference type="ChEBI" id="CHEBI:15377"/>
        <dbReference type="ChEBI" id="CHEBI:15378"/>
        <dbReference type="ChEBI" id="CHEBI:17790"/>
        <dbReference type="ChEBI" id="CHEBI:29973"/>
        <dbReference type="ChEBI" id="CHEBI:82795"/>
        <dbReference type="EC" id="3.1.1.61"/>
    </reaction>
</comment>
<dbReference type="PROSITE" id="PS50122">
    <property type="entry name" value="CHEB"/>
    <property type="match status" value="1"/>
</dbReference>
<comment type="PTM">
    <text evidence="5">Phosphorylated by CheA. Phosphorylation of the N-terminal regulatory domain activates the methylesterase activity.</text>
</comment>
<dbReference type="GO" id="GO:0008984">
    <property type="term" value="F:protein-glutamate methylesterase activity"/>
    <property type="evidence" value="ECO:0007669"/>
    <property type="project" value="UniProtKB-UniRule"/>
</dbReference>
<comment type="function">
    <text evidence="5">Involved in chemotaxis. Part of a chemotaxis signal transduction system that modulates chemotaxis in response to various stimuli. Catalyzes the demethylation of specific methylglutamate residues introduced into the chemoreceptors (methyl-accepting chemotaxis proteins or MCP) by CheR. Also mediates the irreversible deamidation of specific glutamine residues to glutamic acid.</text>
</comment>
<dbReference type="GO" id="GO:0008168">
    <property type="term" value="F:methyltransferase activity"/>
    <property type="evidence" value="ECO:0007669"/>
    <property type="project" value="UniProtKB-KW"/>
</dbReference>
<feature type="active site" evidence="5 6">
    <location>
        <position position="294"/>
    </location>
</feature>
<comment type="similarity">
    <text evidence="5">Belongs to the CheB family.</text>
</comment>
<evidence type="ECO:0000256" key="1">
    <source>
        <dbReference type="ARBA" id="ARBA00022490"/>
    </source>
</evidence>
<keyword evidence="1 5" id="KW-0963">Cytoplasm</keyword>
<organism evidence="11 12">
    <name type="scientific">Halobellus rubicundus</name>
    <dbReference type="NCBI Taxonomy" id="2996466"/>
    <lineage>
        <taxon>Archaea</taxon>
        <taxon>Methanobacteriati</taxon>
        <taxon>Methanobacteriota</taxon>
        <taxon>Stenosarchaea group</taxon>
        <taxon>Halobacteria</taxon>
        <taxon>Halobacteriales</taxon>
        <taxon>Haloferacaceae</taxon>
        <taxon>Halobellus</taxon>
    </lineage>
</organism>
<feature type="compositionally biased region" description="Low complexity" evidence="8">
    <location>
        <begin position="239"/>
        <end position="252"/>
    </location>
</feature>
<dbReference type="CDD" id="cd16432">
    <property type="entry name" value="CheB_Rec"/>
    <property type="match status" value="1"/>
</dbReference>